<dbReference type="AlphaFoldDB" id="A0A0C2TIT4"/>
<accession>A0A0C2TIT4</accession>
<dbReference type="HOGENOM" id="CLU_2960229_0_0_1"/>
<reference evidence="1 2" key="1">
    <citation type="submission" date="2014-04" db="EMBL/GenBank/DDBJ databases">
        <title>Evolutionary Origins and Diversification of the Mycorrhizal Mutualists.</title>
        <authorList>
            <consortium name="DOE Joint Genome Institute"/>
            <consortium name="Mycorrhizal Genomics Consortium"/>
            <person name="Kohler A."/>
            <person name="Kuo A."/>
            <person name="Nagy L.G."/>
            <person name="Floudas D."/>
            <person name="Copeland A."/>
            <person name="Barry K.W."/>
            <person name="Cichocki N."/>
            <person name="Veneault-Fourrey C."/>
            <person name="LaButti K."/>
            <person name="Lindquist E.A."/>
            <person name="Lipzen A."/>
            <person name="Lundell T."/>
            <person name="Morin E."/>
            <person name="Murat C."/>
            <person name="Riley R."/>
            <person name="Ohm R."/>
            <person name="Sun H."/>
            <person name="Tunlid A."/>
            <person name="Henrissat B."/>
            <person name="Grigoriev I.V."/>
            <person name="Hibbett D.S."/>
            <person name="Martin F."/>
        </authorList>
    </citation>
    <scope>NUCLEOTIDE SEQUENCE [LARGE SCALE GENOMIC DNA]</scope>
    <source>
        <strain evidence="1 2">Koide BX008</strain>
    </source>
</reference>
<protein>
    <submittedName>
        <fullName evidence="1">Uncharacterized protein</fullName>
    </submittedName>
</protein>
<evidence type="ECO:0000313" key="2">
    <source>
        <dbReference type="Proteomes" id="UP000054549"/>
    </source>
</evidence>
<dbReference type="EMBL" id="KN818234">
    <property type="protein sequence ID" value="KIL66884.1"/>
    <property type="molecule type" value="Genomic_DNA"/>
</dbReference>
<name>A0A0C2TIT4_AMAMK</name>
<keyword evidence="2" id="KW-1185">Reference proteome</keyword>
<dbReference type="Proteomes" id="UP000054549">
    <property type="component" value="Unassembled WGS sequence"/>
</dbReference>
<gene>
    <name evidence="1" type="ORF">M378DRAFT_160416</name>
</gene>
<proteinExistence type="predicted"/>
<sequence length="59" mass="6714">MLKFRDSDFTVALGSNLSRTWKVTFNNHCRLSISASIDKYLIASLQANQARHSTQHDSM</sequence>
<organism evidence="1 2">
    <name type="scientific">Amanita muscaria (strain Koide BX008)</name>
    <dbReference type="NCBI Taxonomy" id="946122"/>
    <lineage>
        <taxon>Eukaryota</taxon>
        <taxon>Fungi</taxon>
        <taxon>Dikarya</taxon>
        <taxon>Basidiomycota</taxon>
        <taxon>Agaricomycotina</taxon>
        <taxon>Agaricomycetes</taxon>
        <taxon>Agaricomycetidae</taxon>
        <taxon>Agaricales</taxon>
        <taxon>Pluteineae</taxon>
        <taxon>Amanitaceae</taxon>
        <taxon>Amanita</taxon>
    </lineage>
</organism>
<evidence type="ECO:0000313" key="1">
    <source>
        <dbReference type="EMBL" id="KIL66884.1"/>
    </source>
</evidence>
<dbReference type="InParanoid" id="A0A0C2TIT4"/>